<comment type="caution">
    <text evidence="4">The sequence shown here is derived from an EMBL/GenBank/DDBJ whole genome shotgun (WGS) entry which is preliminary data.</text>
</comment>
<dbReference type="SUPFAM" id="SSF46689">
    <property type="entry name" value="Homeodomain-like"/>
    <property type="match status" value="1"/>
</dbReference>
<dbReference type="InterPro" id="IPR009057">
    <property type="entry name" value="Homeodomain-like_sf"/>
</dbReference>
<dbReference type="InterPro" id="IPR023772">
    <property type="entry name" value="DNA-bd_HTH_TetR-type_CS"/>
</dbReference>
<dbReference type="PANTHER" id="PTHR43479">
    <property type="entry name" value="ACREF/ENVCD OPERON REPRESSOR-RELATED"/>
    <property type="match status" value="1"/>
</dbReference>
<dbReference type="InterPro" id="IPR036271">
    <property type="entry name" value="Tet_transcr_reg_TetR-rel_C_sf"/>
</dbReference>
<proteinExistence type="predicted"/>
<keyword evidence="1 2" id="KW-0238">DNA-binding</keyword>
<dbReference type="PANTHER" id="PTHR43479:SF8">
    <property type="entry name" value="TRANSCRIPTIONAL REGULATOR, TETR FAMILY"/>
    <property type="match status" value="1"/>
</dbReference>
<evidence type="ECO:0000259" key="3">
    <source>
        <dbReference type="PROSITE" id="PS50977"/>
    </source>
</evidence>
<reference evidence="5" key="1">
    <citation type="journal article" date="2019" name="Int. J. Syst. Evol. Microbiol.">
        <title>The Global Catalogue of Microorganisms (GCM) 10K type strain sequencing project: providing services to taxonomists for standard genome sequencing and annotation.</title>
        <authorList>
            <consortium name="The Broad Institute Genomics Platform"/>
            <consortium name="The Broad Institute Genome Sequencing Center for Infectious Disease"/>
            <person name="Wu L."/>
            <person name="Ma J."/>
        </authorList>
    </citation>
    <scope>NUCLEOTIDE SEQUENCE [LARGE SCALE GENOMIC DNA]</scope>
    <source>
        <strain evidence="5">GH52</strain>
    </source>
</reference>
<dbReference type="PROSITE" id="PS01081">
    <property type="entry name" value="HTH_TETR_1"/>
    <property type="match status" value="1"/>
</dbReference>
<dbReference type="Gene3D" id="1.10.357.10">
    <property type="entry name" value="Tetracycline Repressor, domain 2"/>
    <property type="match status" value="1"/>
</dbReference>
<evidence type="ECO:0000256" key="1">
    <source>
        <dbReference type="ARBA" id="ARBA00023125"/>
    </source>
</evidence>
<dbReference type="Pfam" id="PF17934">
    <property type="entry name" value="TetR_C_26"/>
    <property type="match status" value="1"/>
</dbReference>
<name>A0ABW4YIT6_9BACL</name>
<evidence type="ECO:0000256" key="2">
    <source>
        <dbReference type="PROSITE-ProRule" id="PRU00335"/>
    </source>
</evidence>
<dbReference type="Proteomes" id="UP001597362">
    <property type="component" value="Unassembled WGS sequence"/>
</dbReference>
<evidence type="ECO:0000313" key="5">
    <source>
        <dbReference type="Proteomes" id="UP001597362"/>
    </source>
</evidence>
<accession>A0ABW4YIT6</accession>
<dbReference type="InterPro" id="IPR041603">
    <property type="entry name" value="YvdT_C"/>
</dbReference>
<feature type="domain" description="HTH tetR-type" evidence="3">
    <location>
        <begin position="23"/>
        <end position="83"/>
    </location>
</feature>
<dbReference type="PRINTS" id="PR00455">
    <property type="entry name" value="HTHTETR"/>
</dbReference>
<dbReference type="EMBL" id="JBHUHO010000020">
    <property type="protein sequence ID" value="MFD2115502.1"/>
    <property type="molecule type" value="Genomic_DNA"/>
</dbReference>
<gene>
    <name evidence="4" type="ORF">ACFSJH_07130</name>
</gene>
<dbReference type="PROSITE" id="PS50977">
    <property type="entry name" value="HTH_TETR_2"/>
    <property type="match status" value="1"/>
</dbReference>
<dbReference type="InterPro" id="IPR050624">
    <property type="entry name" value="HTH-type_Tx_Regulator"/>
</dbReference>
<dbReference type="RefSeq" id="WP_377770727.1">
    <property type="nucleotide sequence ID" value="NZ_JBHUHO010000020.1"/>
</dbReference>
<protein>
    <submittedName>
        <fullName evidence="4">TetR family transcriptional regulator</fullName>
    </submittedName>
</protein>
<evidence type="ECO:0000313" key="4">
    <source>
        <dbReference type="EMBL" id="MFD2115502.1"/>
    </source>
</evidence>
<dbReference type="SUPFAM" id="SSF48498">
    <property type="entry name" value="Tetracyclin repressor-like, C-terminal domain"/>
    <property type="match status" value="1"/>
</dbReference>
<dbReference type="InterPro" id="IPR001647">
    <property type="entry name" value="HTH_TetR"/>
</dbReference>
<sequence>MEQQFNEKTDSNATTTQAKQTADGKYAKILQSAIAVISEKGLDKTSISDIVKKAGVAQGTFYLYFESKTALIPAIANNLLTITLGAIKEKVQHESDVWRKLEVFVDETFHITEAYRDVIVLCYSGLAIDNSLEKWEAIYQPYYDWFEHILIKGIESKQLYAHMHVEWTSRMVINLVENAAERFYIGKEQQNTIEVYKSEVIAFLQRSLEAR</sequence>
<dbReference type="Pfam" id="PF00440">
    <property type="entry name" value="TetR_N"/>
    <property type="match status" value="1"/>
</dbReference>
<keyword evidence="5" id="KW-1185">Reference proteome</keyword>
<organism evidence="4 5">
    <name type="scientific">Paenibacillus yanchengensis</name>
    <dbReference type="NCBI Taxonomy" id="2035833"/>
    <lineage>
        <taxon>Bacteria</taxon>
        <taxon>Bacillati</taxon>
        <taxon>Bacillota</taxon>
        <taxon>Bacilli</taxon>
        <taxon>Bacillales</taxon>
        <taxon>Paenibacillaceae</taxon>
        <taxon>Paenibacillus</taxon>
    </lineage>
</organism>
<feature type="DNA-binding region" description="H-T-H motif" evidence="2">
    <location>
        <begin position="46"/>
        <end position="65"/>
    </location>
</feature>